<evidence type="ECO:0000256" key="5">
    <source>
        <dbReference type="ARBA" id="ARBA00022968"/>
    </source>
</evidence>
<dbReference type="SUPFAM" id="SSF53448">
    <property type="entry name" value="Nucleotide-diphospho-sugar transferases"/>
    <property type="match status" value="1"/>
</dbReference>
<evidence type="ECO:0000256" key="3">
    <source>
        <dbReference type="ARBA" id="ARBA00022679"/>
    </source>
</evidence>
<keyword evidence="11" id="KW-1185">Reference proteome</keyword>
<dbReference type="GO" id="GO:0047238">
    <property type="term" value="F:glucuronosyl-N-acetylgalactosaminyl-proteoglycan 4-beta-N-acetylgalactosaminyltransferase activity"/>
    <property type="evidence" value="ECO:0007669"/>
    <property type="project" value="TreeGrafter"/>
</dbReference>
<reference evidence="10" key="1">
    <citation type="submission" date="2021-12" db="EMBL/GenBank/DDBJ databases">
        <authorList>
            <person name="King R."/>
        </authorList>
    </citation>
    <scope>NUCLEOTIDE SEQUENCE</scope>
</reference>
<keyword evidence="3 9" id="KW-0808">Transferase</keyword>
<dbReference type="InterPro" id="IPR029044">
    <property type="entry name" value="Nucleotide-diphossugar_trans"/>
</dbReference>
<dbReference type="Gene3D" id="3.90.550.10">
    <property type="entry name" value="Spore Coat Polysaccharide Biosynthesis Protein SpsA, Chain A"/>
    <property type="match status" value="1"/>
</dbReference>
<accession>A0A9P0AP35</accession>
<sequence length="133" mass="15655">MHDEVWKRSDFLRMHEQSDKFLRRGLEDISLYRKYLRSKIKVVRATDPGIFHIWHPKTCSEEEHMSVDQYRGCIRLRALNEASHSQMGFLVYQNEINSTKYSSQFSFARSTNKSPAEDQRLKSKLVALNGTKS</sequence>
<evidence type="ECO:0000256" key="6">
    <source>
        <dbReference type="ARBA" id="ARBA00022989"/>
    </source>
</evidence>
<keyword evidence="4" id="KW-0812">Transmembrane</keyword>
<dbReference type="PANTHER" id="PTHR12369">
    <property type="entry name" value="CHONDROITIN SYNTHASE"/>
    <property type="match status" value="1"/>
</dbReference>
<dbReference type="Proteomes" id="UP001152759">
    <property type="component" value="Chromosome 9"/>
</dbReference>
<evidence type="ECO:0000313" key="11">
    <source>
        <dbReference type="Proteomes" id="UP001152759"/>
    </source>
</evidence>
<comment type="similarity">
    <text evidence="2 9">Belongs to the chondroitin N-acetylgalactosaminyltransferase family.</text>
</comment>
<gene>
    <name evidence="10" type="ORF">BEMITA_LOCUS13921</name>
</gene>
<dbReference type="Pfam" id="PF05679">
    <property type="entry name" value="CHGN"/>
    <property type="match status" value="1"/>
</dbReference>
<dbReference type="EMBL" id="OU963870">
    <property type="protein sequence ID" value="CAH0395776.1"/>
    <property type="molecule type" value="Genomic_DNA"/>
</dbReference>
<organism evidence="10 11">
    <name type="scientific">Bemisia tabaci</name>
    <name type="common">Sweetpotato whitefly</name>
    <name type="synonym">Aleurodes tabaci</name>
    <dbReference type="NCBI Taxonomy" id="7038"/>
    <lineage>
        <taxon>Eukaryota</taxon>
        <taxon>Metazoa</taxon>
        <taxon>Ecdysozoa</taxon>
        <taxon>Arthropoda</taxon>
        <taxon>Hexapoda</taxon>
        <taxon>Insecta</taxon>
        <taxon>Pterygota</taxon>
        <taxon>Neoptera</taxon>
        <taxon>Paraneoptera</taxon>
        <taxon>Hemiptera</taxon>
        <taxon>Sternorrhyncha</taxon>
        <taxon>Aleyrodoidea</taxon>
        <taxon>Aleyrodidae</taxon>
        <taxon>Aleyrodinae</taxon>
        <taxon>Bemisia</taxon>
    </lineage>
</organism>
<dbReference type="EC" id="2.4.1.-" evidence="9"/>
<dbReference type="InterPro" id="IPR051227">
    <property type="entry name" value="CS_glycosyltransferase"/>
</dbReference>
<comment type="subcellular location">
    <subcellularLocation>
        <location evidence="1 9">Golgi apparatus</location>
        <location evidence="1 9">Golgi stack membrane</location>
        <topology evidence="1 9">Single-pass type II membrane protein</topology>
    </subcellularLocation>
</comment>
<dbReference type="AlphaFoldDB" id="A0A9P0AP35"/>
<name>A0A9P0AP35_BEMTA</name>
<dbReference type="PANTHER" id="PTHR12369:SF45">
    <property type="entry name" value="HEXOSYLTRANSFERASE"/>
    <property type="match status" value="1"/>
</dbReference>
<dbReference type="GO" id="GO:0032580">
    <property type="term" value="C:Golgi cisterna membrane"/>
    <property type="evidence" value="ECO:0007669"/>
    <property type="project" value="UniProtKB-SubCell"/>
</dbReference>
<evidence type="ECO:0000256" key="1">
    <source>
        <dbReference type="ARBA" id="ARBA00004447"/>
    </source>
</evidence>
<evidence type="ECO:0000313" key="10">
    <source>
        <dbReference type="EMBL" id="CAH0395776.1"/>
    </source>
</evidence>
<keyword evidence="5 9" id="KW-0735">Signal-anchor</keyword>
<evidence type="ECO:0000256" key="9">
    <source>
        <dbReference type="RuleBase" id="RU364016"/>
    </source>
</evidence>
<evidence type="ECO:0000256" key="4">
    <source>
        <dbReference type="ARBA" id="ARBA00022692"/>
    </source>
</evidence>
<keyword evidence="6" id="KW-1133">Transmembrane helix</keyword>
<evidence type="ECO:0000256" key="2">
    <source>
        <dbReference type="ARBA" id="ARBA00009239"/>
    </source>
</evidence>
<dbReference type="InterPro" id="IPR008428">
    <property type="entry name" value="Chond_GalNAc"/>
</dbReference>
<evidence type="ECO:0000256" key="7">
    <source>
        <dbReference type="ARBA" id="ARBA00023034"/>
    </source>
</evidence>
<protein>
    <recommendedName>
        <fullName evidence="9">Hexosyltransferase</fullName>
        <ecNumber evidence="9">2.4.1.-</ecNumber>
    </recommendedName>
</protein>
<keyword evidence="7 9" id="KW-0333">Golgi apparatus</keyword>
<proteinExistence type="inferred from homology"/>
<keyword evidence="8" id="KW-0472">Membrane</keyword>
<evidence type="ECO:0000256" key="8">
    <source>
        <dbReference type="ARBA" id="ARBA00023136"/>
    </source>
</evidence>